<dbReference type="GO" id="GO:0005737">
    <property type="term" value="C:cytoplasm"/>
    <property type="evidence" value="ECO:0007669"/>
    <property type="project" value="TreeGrafter"/>
</dbReference>
<comment type="caution">
    <text evidence="3">The sequence shown here is derived from an EMBL/GenBank/DDBJ whole genome shotgun (WGS) entry which is preliminary data.</text>
</comment>
<proteinExistence type="inferred from homology"/>
<dbReference type="Proteomes" id="UP000245489">
    <property type="component" value="Unassembled WGS sequence"/>
</dbReference>
<evidence type="ECO:0000256" key="1">
    <source>
        <dbReference type="ARBA" id="ARBA00008270"/>
    </source>
</evidence>
<dbReference type="Gene3D" id="3.10.310.10">
    <property type="entry name" value="Diaminopimelate Epimerase, Chain A, domain 1"/>
    <property type="match status" value="2"/>
</dbReference>
<protein>
    <submittedName>
        <fullName evidence="3">Trans-2,3-dihydro-3-hydroxyanthranilate isomerase</fullName>
    </submittedName>
</protein>
<keyword evidence="4" id="KW-1185">Reference proteome</keyword>
<gene>
    <name evidence="3" type="ORF">LV89_01343</name>
</gene>
<dbReference type="NCBIfam" id="TIGR00654">
    <property type="entry name" value="PhzF_family"/>
    <property type="match status" value="1"/>
</dbReference>
<evidence type="ECO:0000313" key="4">
    <source>
        <dbReference type="Proteomes" id="UP000245489"/>
    </source>
</evidence>
<dbReference type="AlphaFoldDB" id="A0A316EEA6"/>
<dbReference type="InterPro" id="IPR003719">
    <property type="entry name" value="Phenazine_PhzF-like"/>
</dbReference>
<dbReference type="SUPFAM" id="SSF54506">
    <property type="entry name" value="Diaminopimelate epimerase-like"/>
    <property type="match status" value="1"/>
</dbReference>
<comment type="similarity">
    <text evidence="1">Belongs to the PhzF family.</text>
</comment>
<accession>A0A316EEA6</accession>
<dbReference type="Pfam" id="PF02567">
    <property type="entry name" value="PhzC-PhzF"/>
    <property type="match status" value="1"/>
</dbReference>
<sequence length="315" mass="35670">MGKLMPYLFYFIMKTLPFYIVDVFAENKYQGNQLAVFEHDNSLASETMLAIAKEINFAETTFINTQTSTSESFDVRIFTTEQEIPFAGHPTLGTAFVIREQIIKLPVSQTVLNLGVGKIPVDFVEDKLWMQQINPIFGKEYSADELADILGLQAEDMFTEFPILEVSTGLAFLIIPVKSLSAIQKMKPNAEKMIDFLLKQELYKTNHPSGKSMNFFVFTKETYSAENQLNGRMFLIEDEKLIEDSATGSANGCLLGYVLKTNFLRTDSVKISVEQGYEIPRPSILYHDGQKISETEFSIRIGGKVQWVSKGEWIL</sequence>
<dbReference type="PIRSF" id="PIRSF016184">
    <property type="entry name" value="PhzC_PhzF"/>
    <property type="match status" value="1"/>
</dbReference>
<evidence type="ECO:0000313" key="3">
    <source>
        <dbReference type="EMBL" id="PWK27936.1"/>
    </source>
</evidence>
<keyword evidence="3" id="KW-0413">Isomerase</keyword>
<reference evidence="3 4" key="1">
    <citation type="submission" date="2018-05" db="EMBL/GenBank/DDBJ databases">
        <title>Genomic Encyclopedia of Archaeal and Bacterial Type Strains, Phase II (KMG-II): from individual species to whole genera.</title>
        <authorList>
            <person name="Goeker M."/>
        </authorList>
    </citation>
    <scope>NUCLEOTIDE SEQUENCE [LARGE SCALE GENOMIC DNA]</scope>
    <source>
        <strain evidence="3 4">DSM 22214</strain>
    </source>
</reference>
<evidence type="ECO:0000256" key="2">
    <source>
        <dbReference type="PIRSR" id="PIRSR016184-1"/>
    </source>
</evidence>
<name>A0A316EEA6_9BACT</name>
<feature type="active site" evidence="2">
    <location>
        <position position="59"/>
    </location>
</feature>
<dbReference type="EMBL" id="QGGO01000005">
    <property type="protein sequence ID" value="PWK27936.1"/>
    <property type="molecule type" value="Genomic_DNA"/>
</dbReference>
<organism evidence="3 4">
    <name type="scientific">Arcicella aurantiaca</name>
    <dbReference type="NCBI Taxonomy" id="591202"/>
    <lineage>
        <taxon>Bacteria</taxon>
        <taxon>Pseudomonadati</taxon>
        <taxon>Bacteroidota</taxon>
        <taxon>Cytophagia</taxon>
        <taxon>Cytophagales</taxon>
        <taxon>Flectobacillaceae</taxon>
        <taxon>Arcicella</taxon>
    </lineage>
</organism>
<dbReference type="GO" id="GO:0016853">
    <property type="term" value="F:isomerase activity"/>
    <property type="evidence" value="ECO:0007669"/>
    <property type="project" value="UniProtKB-KW"/>
</dbReference>
<dbReference type="PANTHER" id="PTHR13774:SF32">
    <property type="entry name" value="ANTISENSE-ENHANCING SEQUENCE 1"/>
    <property type="match status" value="1"/>
</dbReference>
<dbReference type="PANTHER" id="PTHR13774">
    <property type="entry name" value="PHENAZINE BIOSYNTHESIS PROTEIN"/>
    <property type="match status" value="1"/>
</dbReference>